<protein>
    <submittedName>
        <fullName evidence="2">GNAT family N-acetyltransferase</fullName>
        <ecNumber evidence="2">2.3.-.-</ecNumber>
    </submittedName>
</protein>
<dbReference type="Proteomes" id="UP001595887">
    <property type="component" value="Unassembled WGS sequence"/>
</dbReference>
<dbReference type="RefSeq" id="WP_381424700.1">
    <property type="nucleotide sequence ID" value="NZ_JBHSDH010000013.1"/>
</dbReference>
<name>A0ABV8RK48_9SPHN</name>
<gene>
    <name evidence="2" type="ORF">ACFOWX_12760</name>
</gene>
<dbReference type="PANTHER" id="PTHR43233:SF1">
    <property type="entry name" value="FAMILY N-ACETYLTRANSFERASE, PUTATIVE (AFU_ORTHOLOGUE AFUA_6G03350)-RELATED"/>
    <property type="match status" value="1"/>
</dbReference>
<reference evidence="3" key="1">
    <citation type="journal article" date="2019" name="Int. J. Syst. Evol. Microbiol.">
        <title>The Global Catalogue of Microorganisms (GCM) 10K type strain sequencing project: providing services to taxonomists for standard genome sequencing and annotation.</title>
        <authorList>
            <consortium name="The Broad Institute Genomics Platform"/>
            <consortium name="The Broad Institute Genome Sequencing Center for Infectious Disease"/>
            <person name="Wu L."/>
            <person name="Ma J."/>
        </authorList>
    </citation>
    <scope>NUCLEOTIDE SEQUENCE [LARGE SCALE GENOMIC DNA]</scope>
    <source>
        <strain evidence="3">CECT 8531</strain>
    </source>
</reference>
<dbReference type="GO" id="GO:0016746">
    <property type="term" value="F:acyltransferase activity"/>
    <property type="evidence" value="ECO:0007669"/>
    <property type="project" value="UniProtKB-KW"/>
</dbReference>
<proteinExistence type="predicted"/>
<dbReference type="CDD" id="cd04301">
    <property type="entry name" value="NAT_SF"/>
    <property type="match status" value="1"/>
</dbReference>
<keyword evidence="2" id="KW-0012">Acyltransferase</keyword>
<dbReference type="InterPro" id="IPR000182">
    <property type="entry name" value="GNAT_dom"/>
</dbReference>
<evidence type="ECO:0000313" key="3">
    <source>
        <dbReference type="Proteomes" id="UP001595887"/>
    </source>
</evidence>
<dbReference type="PROSITE" id="PS51186">
    <property type="entry name" value="GNAT"/>
    <property type="match status" value="1"/>
</dbReference>
<dbReference type="EMBL" id="JBHSDH010000013">
    <property type="protein sequence ID" value="MFC4293287.1"/>
    <property type="molecule type" value="Genomic_DNA"/>
</dbReference>
<dbReference type="InterPro" id="IPR053144">
    <property type="entry name" value="Acetyltransferase_Butenolide"/>
</dbReference>
<dbReference type="InterPro" id="IPR016181">
    <property type="entry name" value="Acyl_CoA_acyltransferase"/>
</dbReference>
<dbReference type="EC" id="2.3.-.-" evidence="2"/>
<sequence length="140" mass="15848">MILLPAGYELRDGADPVAAHAYLTHSYWSPGIVLAKIETAIENSLCVSIYFNGEQVAMARVVSDYSVFAYLADVYVLKEHRSKGLAHAMLLSLQAHPRLQGLRRWILFTRDAHEVYARTGWQPLDNPERAMKLDFPDAFK</sequence>
<evidence type="ECO:0000313" key="2">
    <source>
        <dbReference type="EMBL" id="MFC4293287.1"/>
    </source>
</evidence>
<dbReference type="SUPFAM" id="SSF55729">
    <property type="entry name" value="Acyl-CoA N-acyltransferases (Nat)"/>
    <property type="match status" value="1"/>
</dbReference>
<organism evidence="2 3">
    <name type="scientific">Sphingorhabdus arenilitoris</name>
    <dbReference type="NCBI Taxonomy" id="1490041"/>
    <lineage>
        <taxon>Bacteria</taxon>
        <taxon>Pseudomonadati</taxon>
        <taxon>Pseudomonadota</taxon>
        <taxon>Alphaproteobacteria</taxon>
        <taxon>Sphingomonadales</taxon>
        <taxon>Sphingomonadaceae</taxon>
        <taxon>Sphingorhabdus</taxon>
    </lineage>
</organism>
<comment type="caution">
    <text evidence="2">The sequence shown here is derived from an EMBL/GenBank/DDBJ whole genome shotgun (WGS) entry which is preliminary data.</text>
</comment>
<keyword evidence="2" id="KW-0808">Transferase</keyword>
<evidence type="ECO:0000259" key="1">
    <source>
        <dbReference type="PROSITE" id="PS51186"/>
    </source>
</evidence>
<feature type="domain" description="N-acetyltransferase" evidence="1">
    <location>
        <begin position="1"/>
        <end position="136"/>
    </location>
</feature>
<dbReference type="Pfam" id="PF00583">
    <property type="entry name" value="Acetyltransf_1"/>
    <property type="match status" value="1"/>
</dbReference>
<dbReference type="Gene3D" id="3.40.630.30">
    <property type="match status" value="1"/>
</dbReference>
<keyword evidence="3" id="KW-1185">Reference proteome</keyword>
<dbReference type="PANTHER" id="PTHR43233">
    <property type="entry name" value="FAMILY N-ACETYLTRANSFERASE, PUTATIVE (AFU_ORTHOLOGUE AFUA_6G03350)-RELATED"/>
    <property type="match status" value="1"/>
</dbReference>
<accession>A0ABV8RK48</accession>